<dbReference type="PANTHER" id="PTHR35519">
    <property type="entry name" value="MEMBRANE PROTEINS"/>
    <property type="match status" value="1"/>
</dbReference>
<accession>A0A927HD79</accession>
<gene>
    <name evidence="1" type="ORF">H9Q16_05575</name>
</gene>
<dbReference type="EMBL" id="JACTAG010000001">
    <property type="protein sequence ID" value="MBD3663382.1"/>
    <property type="molecule type" value="Genomic_DNA"/>
</dbReference>
<dbReference type="InterPro" id="IPR025187">
    <property type="entry name" value="DUF4112"/>
</dbReference>
<dbReference type="AlphaFoldDB" id="A0A927HD79"/>
<evidence type="ECO:0000313" key="1">
    <source>
        <dbReference type="EMBL" id="MBD3663382.1"/>
    </source>
</evidence>
<reference evidence="1" key="1">
    <citation type="submission" date="2020-08" db="EMBL/GenBank/DDBJ databases">
        <title>Sulfitobacter aestuariivivens sp. nov., isolated from a tidal flat.</title>
        <authorList>
            <person name="Park S."/>
            <person name="Yoon J.-H."/>
        </authorList>
    </citation>
    <scope>NUCLEOTIDE SEQUENCE</scope>
    <source>
        <strain evidence="1">TSTF-M16</strain>
    </source>
</reference>
<comment type="caution">
    <text evidence="1">The sequence shown here is derived from an EMBL/GenBank/DDBJ whole genome shotgun (WGS) entry which is preliminary data.</text>
</comment>
<keyword evidence="2" id="KW-1185">Reference proteome</keyword>
<dbReference type="RefSeq" id="WP_191074351.1">
    <property type="nucleotide sequence ID" value="NZ_JACTAG010000001.1"/>
</dbReference>
<name>A0A927HD79_9RHOB</name>
<dbReference type="Pfam" id="PF13430">
    <property type="entry name" value="DUF4112"/>
    <property type="match status" value="1"/>
</dbReference>
<organism evidence="1 2">
    <name type="scientific">Sulfitobacter aestuariivivens</name>
    <dbReference type="NCBI Taxonomy" id="2766981"/>
    <lineage>
        <taxon>Bacteria</taxon>
        <taxon>Pseudomonadati</taxon>
        <taxon>Pseudomonadota</taxon>
        <taxon>Alphaproteobacteria</taxon>
        <taxon>Rhodobacterales</taxon>
        <taxon>Roseobacteraceae</taxon>
        <taxon>Sulfitobacter</taxon>
    </lineage>
</organism>
<evidence type="ECO:0000313" key="2">
    <source>
        <dbReference type="Proteomes" id="UP000635142"/>
    </source>
</evidence>
<protein>
    <submittedName>
        <fullName evidence="1">DUF4112 domain-containing protein</fullName>
    </submittedName>
</protein>
<proteinExistence type="predicted"/>
<sequence>MDETRTDIPDALNDHPHARDLARLRRLAMNMDSAFKLPIVDVRVGWDAILGLVPGVGDALALLPSAYIIRQAHRMGAPTPLLARMGINTGIDLAIGAIPVVGDLFDIGWKSKLRNVGLLEDHLQKELARAGPAFGISDQPADATPVPPRD</sequence>
<dbReference type="PANTHER" id="PTHR35519:SF2">
    <property type="entry name" value="PH DOMAIN PROTEIN"/>
    <property type="match status" value="1"/>
</dbReference>
<dbReference type="Proteomes" id="UP000635142">
    <property type="component" value="Unassembled WGS sequence"/>
</dbReference>